<keyword evidence="2 5" id="KW-0863">Zinc-finger</keyword>
<evidence type="ECO:0000256" key="3">
    <source>
        <dbReference type="ARBA" id="ARBA00022833"/>
    </source>
</evidence>
<keyword evidence="1 5" id="KW-0479">Metal-binding</keyword>
<feature type="region of interest" description="Disordered" evidence="6">
    <location>
        <begin position="510"/>
        <end position="536"/>
    </location>
</feature>
<proteinExistence type="predicted"/>
<dbReference type="AlphaFoldDB" id="A0A445ER66"/>
<evidence type="ECO:0000256" key="6">
    <source>
        <dbReference type="SAM" id="MobiDB-lite"/>
    </source>
</evidence>
<organism evidence="8 9">
    <name type="scientific">Arachis hypogaea</name>
    <name type="common">Peanut</name>
    <dbReference type="NCBI Taxonomy" id="3818"/>
    <lineage>
        <taxon>Eukaryota</taxon>
        <taxon>Viridiplantae</taxon>
        <taxon>Streptophyta</taxon>
        <taxon>Embryophyta</taxon>
        <taxon>Tracheophyta</taxon>
        <taxon>Spermatophyta</taxon>
        <taxon>Magnoliopsida</taxon>
        <taxon>eudicotyledons</taxon>
        <taxon>Gunneridae</taxon>
        <taxon>Pentapetalae</taxon>
        <taxon>rosids</taxon>
        <taxon>fabids</taxon>
        <taxon>Fabales</taxon>
        <taxon>Fabaceae</taxon>
        <taxon>Papilionoideae</taxon>
        <taxon>50 kb inversion clade</taxon>
        <taxon>dalbergioids sensu lato</taxon>
        <taxon>Dalbergieae</taxon>
        <taxon>Pterocarpus clade</taxon>
        <taxon>Arachis</taxon>
    </lineage>
</organism>
<feature type="compositionally biased region" description="Basic residues" evidence="6">
    <location>
        <begin position="519"/>
        <end position="529"/>
    </location>
</feature>
<evidence type="ECO:0000313" key="9">
    <source>
        <dbReference type="Proteomes" id="UP000289738"/>
    </source>
</evidence>
<dbReference type="InterPro" id="IPR000571">
    <property type="entry name" value="Znf_CCCH"/>
</dbReference>
<protein>
    <recommendedName>
        <fullName evidence="7">C3H1-type domain-containing protein</fullName>
    </recommendedName>
</protein>
<evidence type="ECO:0000256" key="4">
    <source>
        <dbReference type="ARBA" id="ARBA00023125"/>
    </source>
</evidence>
<feature type="compositionally biased region" description="Low complexity" evidence="6">
    <location>
        <begin position="18"/>
        <end position="36"/>
    </location>
</feature>
<comment type="caution">
    <text evidence="8">The sequence shown here is derived from an EMBL/GenBank/DDBJ whole genome shotgun (WGS) entry which is preliminary data.</text>
</comment>
<evidence type="ECO:0000256" key="5">
    <source>
        <dbReference type="PROSITE-ProRule" id="PRU00723"/>
    </source>
</evidence>
<evidence type="ECO:0000313" key="8">
    <source>
        <dbReference type="EMBL" id="RYR77846.1"/>
    </source>
</evidence>
<sequence length="612" mass="66954">MGNLQTKWAASTVQPAESNSASSSSSLFTNGSGQQQPPQPPRAPLSSPSDHHQTSQEGALCGDLKGKLELKGEGRVGVEALDQVLNFGQQGVNGDDRDIEGSKRNSWEDDYVNGSVYDGNCVGAEKRKKRGAGRQTKPASPMVIEYEKPVKISYLVILSKDSQFNNFDVLTMHYKVAKEQSQERQEPSERSGQTECKYYPSLPAAELNFLDLPIRPGEKDCAYYMQHGSCKFGENCKYNHPDPTTGGCDPPPMYDNVGSISFSGVLQQSASSVSSPGIVNKTSPFLPMMLSPTQVSPQDSDWNAYHYQAPICPYVMSMHPPTHVKNYPAIETNAYTPQQNQIQVGVDEFAEIPGDSKPKSKRKSYCKKNKLASLPPCNLNDKGLLLRPAPICPSTMSMHPPKYVMNNSTIKTNAYTPRQKQIQDGVDEFAKIPEDSKSKSKGKSRRQKNKLANLPPSTLNDKGLLLRPAPIKPSVMGIHPPTHVMNNPAIKTKASTPRQKQMQVGVDELAEIPGDSKSKSKRKSHHQKNKLASVPPCTLNNKGLPLKPDKSACPEYTCLGICKFGAGCKFAHPSNPPPPLTIHSVYQQSYTNSAGVEVAWMGSSDPTIQQTL</sequence>
<dbReference type="PANTHER" id="PTHR12506">
    <property type="entry name" value="PROTEIN PHOSPHATASE RELATED"/>
    <property type="match status" value="1"/>
</dbReference>
<dbReference type="Proteomes" id="UP000289738">
    <property type="component" value="Chromosome A01"/>
</dbReference>
<reference evidence="8 9" key="1">
    <citation type="submission" date="2019-01" db="EMBL/GenBank/DDBJ databases">
        <title>Sequencing of cultivated peanut Arachis hypogaea provides insights into genome evolution and oil improvement.</title>
        <authorList>
            <person name="Chen X."/>
        </authorList>
    </citation>
    <scope>NUCLEOTIDE SEQUENCE [LARGE SCALE GENOMIC DNA]</scope>
    <source>
        <strain evidence="9">cv. Fuhuasheng</strain>
        <strain evidence="8">GDAAS-fuhuasheng2018</strain>
        <tissue evidence="8">Leaves</tissue>
    </source>
</reference>
<dbReference type="EMBL" id="SDMP01000001">
    <property type="protein sequence ID" value="RYR77846.1"/>
    <property type="molecule type" value="Genomic_DNA"/>
</dbReference>
<feature type="domain" description="C3H1-type" evidence="7">
    <location>
        <begin position="547"/>
        <end position="575"/>
    </location>
</feature>
<dbReference type="PROSITE" id="PS50103">
    <property type="entry name" value="ZF_C3H1"/>
    <property type="match status" value="2"/>
</dbReference>
<accession>A0A445ER66</accession>
<dbReference type="GO" id="GO:0003677">
    <property type="term" value="F:DNA binding"/>
    <property type="evidence" value="ECO:0007669"/>
    <property type="project" value="UniProtKB-KW"/>
</dbReference>
<evidence type="ECO:0000256" key="1">
    <source>
        <dbReference type="ARBA" id="ARBA00022723"/>
    </source>
</evidence>
<dbReference type="Gene3D" id="2.30.30.1190">
    <property type="match status" value="1"/>
</dbReference>
<feature type="zinc finger region" description="C3H1-type" evidence="5">
    <location>
        <begin position="215"/>
        <end position="243"/>
    </location>
</feature>
<dbReference type="Pfam" id="PF00642">
    <property type="entry name" value="zf-CCCH"/>
    <property type="match status" value="1"/>
</dbReference>
<dbReference type="InterPro" id="IPR050974">
    <property type="entry name" value="Plant_ZF_CCCH"/>
</dbReference>
<feature type="region of interest" description="Disordered" evidence="6">
    <location>
        <begin position="1"/>
        <end position="63"/>
    </location>
</feature>
<dbReference type="STRING" id="3818.A0A445ER66"/>
<gene>
    <name evidence="8" type="ORF">Ahy_A01g002503</name>
</gene>
<keyword evidence="3 5" id="KW-0862">Zinc</keyword>
<evidence type="ECO:0000256" key="2">
    <source>
        <dbReference type="ARBA" id="ARBA00022771"/>
    </source>
</evidence>
<feature type="zinc finger region" description="C3H1-type" evidence="5">
    <location>
        <begin position="547"/>
        <end position="575"/>
    </location>
</feature>
<dbReference type="PANTHER" id="PTHR12506:SF20">
    <property type="entry name" value="ZINC FINGER CCCH DOMAIN-CONTAINING PROTEIN 67"/>
    <property type="match status" value="1"/>
</dbReference>
<feature type="domain" description="C3H1-type" evidence="7">
    <location>
        <begin position="215"/>
        <end position="243"/>
    </location>
</feature>
<feature type="region of interest" description="Disordered" evidence="6">
    <location>
        <begin position="430"/>
        <end position="465"/>
    </location>
</feature>
<dbReference type="GO" id="GO:0003729">
    <property type="term" value="F:mRNA binding"/>
    <property type="evidence" value="ECO:0007669"/>
    <property type="project" value="UniProtKB-ARBA"/>
</dbReference>
<dbReference type="InterPro" id="IPR036855">
    <property type="entry name" value="Znf_CCCH_sf"/>
</dbReference>
<evidence type="ECO:0000259" key="7">
    <source>
        <dbReference type="PROSITE" id="PS50103"/>
    </source>
</evidence>
<dbReference type="GO" id="GO:0008270">
    <property type="term" value="F:zinc ion binding"/>
    <property type="evidence" value="ECO:0007669"/>
    <property type="project" value="UniProtKB-KW"/>
</dbReference>
<feature type="compositionally biased region" description="Polar residues" evidence="6">
    <location>
        <begin position="1"/>
        <end position="17"/>
    </location>
</feature>
<dbReference type="SMART" id="SM00356">
    <property type="entry name" value="ZnF_C3H1"/>
    <property type="match status" value="2"/>
</dbReference>
<keyword evidence="9" id="KW-1185">Reference proteome</keyword>
<feature type="compositionally biased region" description="Basic residues" evidence="6">
    <location>
        <begin position="439"/>
        <end position="449"/>
    </location>
</feature>
<keyword evidence="4" id="KW-0238">DNA-binding</keyword>
<name>A0A445ER66_ARAHY</name>
<dbReference type="SUPFAM" id="SSF90229">
    <property type="entry name" value="CCCH zinc finger"/>
    <property type="match status" value="1"/>
</dbReference>
<dbReference type="EMBL" id="SDMP01000001">
    <property type="protein sequence ID" value="RYR77847.1"/>
    <property type="molecule type" value="Genomic_DNA"/>
</dbReference>